<dbReference type="GO" id="GO:0020037">
    <property type="term" value="F:heme binding"/>
    <property type="evidence" value="ECO:0007669"/>
    <property type="project" value="InterPro"/>
</dbReference>
<reference evidence="1 2" key="1">
    <citation type="journal article" date="2020" name="Genomics">
        <title>Complete, high-quality genomes from long-read metagenomic sequencing of two wolf lichen thalli reveals enigmatic genome architecture.</title>
        <authorList>
            <person name="McKenzie S.K."/>
            <person name="Walston R.F."/>
            <person name="Allen J.L."/>
        </authorList>
    </citation>
    <scope>NUCLEOTIDE SEQUENCE [LARGE SCALE GENOMIC DNA]</scope>
    <source>
        <strain evidence="1">WasteWater2</strain>
    </source>
</reference>
<dbReference type="EMBL" id="JACCJC010000018">
    <property type="protein sequence ID" value="KAF6236437.1"/>
    <property type="molecule type" value="Genomic_DNA"/>
</dbReference>
<organism evidence="1 2">
    <name type="scientific">Letharia columbiana</name>
    <dbReference type="NCBI Taxonomy" id="112416"/>
    <lineage>
        <taxon>Eukaryota</taxon>
        <taxon>Fungi</taxon>
        <taxon>Dikarya</taxon>
        <taxon>Ascomycota</taxon>
        <taxon>Pezizomycotina</taxon>
        <taxon>Lecanoromycetes</taxon>
        <taxon>OSLEUM clade</taxon>
        <taxon>Lecanoromycetidae</taxon>
        <taxon>Lecanorales</taxon>
        <taxon>Lecanorineae</taxon>
        <taxon>Parmeliaceae</taxon>
        <taxon>Letharia</taxon>
    </lineage>
</organism>
<dbReference type="OrthoDB" id="823504at2759"/>
<evidence type="ECO:0000313" key="2">
    <source>
        <dbReference type="Proteomes" id="UP000578531"/>
    </source>
</evidence>
<dbReference type="Proteomes" id="UP000578531">
    <property type="component" value="Unassembled WGS sequence"/>
</dbReference>
<dbReference type="GeneID" id="59286882"/>
<sequence length="90" mass="10272">MQRKVRDGEFKLGLLKPDTFAEDRLLRQPPGVCIMLVMYNRYHDYAARQLRRINENGGFSVPSKYAGEKPVAVARERVPAFKTEEDSAAT</sequence>
<dbReference type="GO" id="GO:0004601">
    <property type="term" value="F:peroxidase activity"/>
    <property type="evidence" value="ECO:0007669"/>
    <property type="project" value="InterPro"/>
</dbReference>
<protein>
    <submittedName>
        <fullName evidence="1">Uncharacterized protein</fullName>
    </submittedName>
</protein>
<name>A0A8H6FXD3_9LECA</name>
<dbReference type="RefSeq" id="XP_037165776.1">
    <property type="nucleotide sequence ID" value="XM_037307136.1"/>
</dbReference>
<keyword evidence="2" id="KW-1185">Reference proteome</keyword>
<comment type="caution">
    <text evidence="1">The sequence shown here is derived from an EMBL/GenBank/DDBJ whole genome shotgun (WGS) entry which is preliminary data.</text>
</comment>
<gene>
    <name evidence="1" type="ORF">HO173_005218</name>
</gene>
<dbReference type="SUPFAM" id="SSF48113">
    <property type="entry name" value="Heme-dependent peroxidases"/>
    <property type="match status" value="1"/>
</dbReference>
<dbReference type="AlphaFoldDB" id="A0A8H6FXD3"/>
<accession>A0A8H6FXD3</accession>
<dbReference type="InterPro" id="IPR010255">
    <property type="entry name" value="Haem_peroxidase_sf"/>
</dbReference>
<evidence type="ECO:0000313" key="1">
    <source>
        <dbReference type="EMBL" id="KAF6236437.1"/>
    </source>
</evidence>
<proteinExistence type="predicted"/>
<dbReference type="GO" id="GO:0006979">
    <property type="term" value="P:response to oxidative stress"/>
    <property type="evidence" value="ECO:0007669"/>
    <property type="project" value="InterPro"/>
</dbReference>